<keyword evidence="3" id="KW-1185">Reference proteome</keyword>
<sequence length="465" mass="50063">MITLSAIHWVYLVFIGLILLSVILKKDISIICIIGILVIAFMIKFSISESIMSVFNGFLYAIKELLPIILIISVITALSNLLSVTGINEVMISPLAKLIKNKVLAYWIIGISMMIISWFFWPSPAVALIGAILVPVAAKAGLPKLGAAIAMNIFGHGIALSSDIIIQGAPKITCDAAGIAINEFMPSIIILELVMGFTTSILAFYFIMKDIKNNNLNSISDSTDLETDFKEDFKDNISNWKKRFLAFLVLFSYALDVTFMFLLSIKGENATSLIGGTTLFLLLIIFLSIFKDIKKTQLTSYLIDGFQFAFKVFGAVIPIATFFYLGGSGFEQIIGHSLSNNSQGIINDLGVALSNAVPLNKIIATFTVSGVGILTGLDGSGFSGLSLVGSSTRLFSSSLALNSSPLAALGQICTIWIGGGTLIPWALIPVAAVCKVSPFELARKNFLPVTIGLITTVLFALIFLI</sequence>
<feature type="transmembrane region" description="Helical" evidence="1">
    <location>
        <begin position="67"/>
        <end position="91"/>
    </location>
</feature>
<keyword evidence="1" id="KW-0812">Transmembrane</keyword>
<feature type="transmembrane region" description="Helical" evidence="1">
    <location>
        <begin position="244"/>
        <end position="265"/>
    </location>
</feature>
<organism evidence="2 3">
    <name type="scientific">Clostridium aquiflavi</name>
    <dbReference type="NCBI Taxonomy" id="3073603"/>
    <lineage>
        <taxon>Bacteria</taxon>
        <taxon>Bacillati</taxon>
        <taxon>Bacillota</taxon>
        <taxon>Clostridia</taxon>
        <taxon>Eubacteriales</taxon>
        <taxon>Clostridiaceae</taxon>
        <taxon>Clostridium</taxon>
    </lineage>
</organism>
<accession>A0ABU1EKC7</accession>
<gene>
    <name evidence="2" type="ORF">RGC78_15280</name>
</gene>
<evidence type="ECO:0000256" key="1">
    <source>
        <dbReference type="SAM" id="Phobius"/>
    </source>
</evidence>
<keyword evidence="1" id="KW-1133">Transmembrane helix</keyword>
<feature type="transmembrane region" description="Helical" evidence="1">
    <location>
        <begin position="103"/>
        <end position="121"/>
    </location>
</feature>
<protein>
    <recommendedName>
        <fullName evidence="4">Transporter</fullName>
    </recommendedName>
</protein>
<feature type="transmembrane region" description="Helical" evidence="1">
    <location>
        <begin position="302"/>
        <end position="325"/>
    </location>
</feature>
<comment type="caution">
    <text evidence="2">The sequence shown here is derived from an EMBL/GenBank/DDBJ whole genome shotgun (WGS) entry which is preliminary data.</text>
</comment>
<name>A0ABU1EKC7_9CLOT</name>
<evidence type="ECO:0000313" key="3">
    <source>
        <dbReference type="Proteomes" id="UP001256646"/>
    </source>
</evidence>
<feature type="transmembrane region" description="Helical" evidence="1">
    <location>
        <begin position="408"/>
        <end position="434"/>
    </location>
</feature>
<evidence type="ECO:0000313" key="2">
    <source>
        <dbReference type="EMBL" id="MDR5588831.1"/>
    </source>
</evidence>
<feature type="transmembrane region" description="Helical" evidence="1">
    <location>
        <begin position="188"/>
        <end position="208"/>
    </location>
</feature>
<feature type="transmembrane region" description="Helical" evidence="1">
    <location>
        <begin position="30"/>
        <end position="47"/>
    </location>
</feature>
<proteinExistence type="predicted"/>
<feature type="transmembrane region" description="Helical" evidence="1">
    <location>
        <begin position="446"/>
        <end position="464"/>
    </location>
</feature>
<dbReference type="Proteomes" id="UP001256646">
    <property type="component" value="Unassembled WGS sequence"/>
</dbReference>
<feature type="transmembrane region" description="Helical" evidence="1">
    <location>
        <begin position="6"/>
        <end position="23"/>
    </location>
</feature>
<evidence type="ECO:0008006" key="4">
    <source>
        <dbReference type="Google" id="ProtNLM"/>
    </source>
</evidence>
<reference evidence="2 3" key="1">
    <citation type="submission" date="2023-09" db="EMBL/GenBank/DDBJ databases">
        <authorList>
            <person name="Zhai L."/>
        </authorList>
    </citation>
    <scope>NUCLEOTIDE SEQUENCE [LARGE SCALE GENOMIC DNA]</scope>
    <source>
        <strain evidence="2 3">5 N-1</strain>
    </source>
</reference>
<dbReference type="EMBL" id="JAVJAN010000062">
    <property type="protein sequence ID" value="MDR5588831.1"/>
    <property type="molecule type" value="Genomic_DNA"/>
</dbReference>
<dbReference type="RefSeq" id="WP_252225550.1">
    <property type="nucleotide sequence ID" value="NZ_JAVJAN010000062.1"/>
</dbReference>
<keyword evidence="1" id="KW-0472">Membrane</keyword>
<feature type="transmembrane region" description="Helical" evidence="1">
    <location>
        <begin position="271"/>
        <end position="290"/>
    </location>
</feature>